<evidence type="ECO:0000313" key="2">
    <source>
        <dbReference type="Proteomes" id="UP000321577"/>
    </source>
</evidence>
<reference evidence="1 2" key="1">
    <citation type="submission" date="2019-07" db="EMBL/GenBank/DDBJ databases">
        <title>Whole genome shotgun sequence of Brevifollis gellanilyticus NBRC 108608.</title>
        <authorList>
            <person name="Hosoyama A."/>
            <person name="Uohara A."/>
            <person name="Ohji S."/>
            <person name="Ichikawa N."/>
        </authorList>
    </citation>
    <scope>NUCLEOTIDE SEQUENCE [LARGE SCALE GENOMIC DNA]</scope>
    <source>
        <strain evidence="1 2">NBRC 108608</strain>
    </source>
</reference>
<sequence>MAEELAAGLLEVEVEEGGHAGKSNVDWVPDFAGFHDWEFGVLRAEFGVRHSASRNERCL</sequence>
<proteinExistence type="predicted"/>
<dbReference type="AlphaFoldDB" id="A0A512M369"/>
<organism evidence="1 2">
    <name type="scientific">Brevifollis gellanilyticus</name>
    <dbReference type="NCBI Taxonomy" id="748831"/>
    <lineage>
        <taxon>Bacteria</taxon>
        <taxon>Pseudomonadati</taxon>
        <taxon>Verrucomicrobiota</taxon>
        <taxon>Verrucomicrobiia</taxon>
        <taxon>Verrucomicrobiales</taxon>
        <taxon>Verrucomicrobiaceae</taxon>
    </lineage>
</organism>
<dbReference type="Proteomes" id="UP000321577">
    <property type="component" value="Unassembled WGS sequence"/>
</dbReference>
<keyword evidence="2" id="KW-1185">Reference proteome</keyword>
<comment type="caution">
    <text evidence="1">The sequence shown here is derived from an EMBL/GenBank/DDBJ whole genome shotgun (WGS) entry which is preliminary data.</text>
</comment>
<name>A0A512M369_9BACT</name>
<dbReference type="EMBL" id="BKAG01000002">
    <property type="protein sequence ID" value="GEP41186.1"/>
    <property type="molecule type" value="Genomic_DNA"/>
</dbReference>
<gene>
    <name evidence="1" type="ORF">BGE01nite_04770</name>
</gene>
<accession>A0A512M369</accession>
<protein>
    <submittedName>
        <fullName evidence="1">Uncharacterized protein</fullName>
    </submittedName>
</protein>
<evidence type="ECO:0000313" key="1">
    <source>
        <dbReference type="EMBL" id="GEP41186.1"/>
    </source>
</evidence>